<dbReference type="RefSeq" id="WP_344165742.1">
    <property type="nucleotide sequence ID" value="NZ_BAAAPC010000037.1"/>
</dbReference>
<dbReference type="SUPFAM" id="SSF56784">
    <property type="entry name" value="HAD-like"/>
    <property type="match status" value="1"/>
</dbReference>
<evidence type="ECO:0000313" key="2">
    <source>
        <dbReference type="Proteomes" id="UP001501585"/>
    </source>
</evidence>
<keyword evidence="2" id="KW-1185">Reference proteome</keyword>
<accession>A0ABN2TRH6</accession>
<dbReference type="Gene3D" id="1.10.150.240">
    <property type="entry name" value="Putative phosphatase, domain 2"/>
    <property type="match status" value="1"/>
</dbReference>
<organism evidence="1 2">
    <name type="scientific">Nocardiopsis rhodophaea</name>
    <dbReference type="NCBI Taxonomy" id="280238"/>
    <lineage>
        <taxon>Bacteria</taxon>
        <taxon>Bacillati</taxon>
        <taxon>Actinomycetota</taxon>
        <taxon>Actinomycetes</taxon>
        <taxon>Streptosporangiales</taxon>
        <taxon>Nocardiopsidaceae</taxon>
        <taxon>Nocardiopsis</taxon>
    </lineage>
</organism>
<dbReference type="Gene3D" id="3.40.50.1000">
    <property type="entry name" value="HAD superfamily/HAD-like"/>
    <property type="match status" value="1"/>
</dbReference>
<reference evidence="1 2" key="1">
    <citation type="journal article" date="2019" name="Int. J. Syst. Evol. Microbiol.">
        <title>The Global Catalogue of Microorganisms (GCM) 10K type strain sequencing project: providing services to taxonomists for standard genome sequencing and annotation.</title>
        <authorList>
            <consortium name="The Broad Institute Genomics Platform"/>
            <consortium name="The Broad Institute Genome Sequencing Center for Infectious Disease"/>
            <person name="Wu L."/>
            <person name="Ma J."/>
        </authorList>
    </citation>
    <scope>NUCLEOTIDE SEQUENCE [LARGE SCALE GENOMIC DNA]</scope>
    <source>
        <strain evidence="1 2">JCM 15313</strain>
    </source>
</reference>
<dbReference type="Proteomes" id="UP001501585">
    <property type="component" value="Unassembled WGS sequence"/>
</dbReference>
<dbReference type="EMBL" id="BAAAPC010000037">
    <property type="protein sequence ID" value="GAA2017362.1"/>
    <property type="molecule type" value="Genomic_DNA"/>
</dbReference>
<name>A0ABN2TRH6_9ACTN</name>
<proteinExistence type="predicted"/>
<comment type="caution">
    <text evidence="1">The sequence shown here is derived from an EMBL/GenBank/DDBJ whole genome shotgun (WGS) entry which is preliminary data.</text>
</comment>
<gene>
    <name evidence="1" type="ORF">GCM10009799_51740</name>
</gene>
<sequence>MPATISSATTPPLSPEDVTYARDAPPIDWFMRPSAPAESGAHSLVLWDLDSVLLHARRLDREAHRVAFAELTGARPRHEPLLSDQSDPRFAVALLRCNGSTEGRARLMLPLYLPALVTAYRTLVRRRPWLLPQRCERSFARMRRNASVPGVVQSFVSARLRPNALLALKAVGLDRYLDPRVAAFGSDHVDMDGIATTAVRRAEYAHGRNLAHLAPNLVSLRDRRHRADRSA</sequence>
<dbReference type="InterPro" id="IPR023214">
    <property type="entry name" value="HAD_sf"/>
</dbReference>
<dbReference type="InterPro" id="IPR023198">
    <property type="entry name" value="PGP-like_dom2"/>
</dbReference>
<evidence type="ECO:0000313" key="1">
    <source>
        <dbReference type="EMBL" id="GAA2017362.1"/>
    </source>
</evidence>
<protein>
    <submittedName>
        <fullName evidence="1">Uncharacterized protein</fullName>
    </submittedName>
</protein>
<dbReference type="InterPro" id="IPR036412">
    <property type="entry name" value="HAD-like_sf"/>
</dbReference>